<organism evidence="5 6">
    <name type="scientific">Stachybotrys elegans</name>
    <dbReference type="NCBI Taxonomy" id="80388"/>
    <lineage>
        <taxon>Eukaryota</taxon>
        <taxon>Fungi</taxon>
        <taxon>Dikarya</taxon>
        <taxon>Ascomycota</taxon>
        <taxon>Pezizomycotina</taxon>
        <taxon>Sordariomycetes</taxon>
        <taxon>Hypocreomycetidae</taxon>
        <taxon>Hypocreales</taxon>
        <taxon>Stachybotryaceae</taxon>
        <taxon>Stachybotrys</taxon>
    </lineage>
</organism>
<name>A0A8K0SY24_9HYPO</name>
<evidence type="ECO:0000256" key="2">
    <source>
        <dbReference type="SAM" id="MobiDB-lite"/>
    </source>
</evidence>
<dbReference type="PANTHER" id="PTHR28221:SF2">
    <property type="entry name" value="RNA POLYMERASE I-SPECIFIC TRANSCRIPTION INITIATION FACTOR RRN6"/>
    <property type="match status" value="1"/>
</dbReference>
<dbReference type="Pfam" id="PF20639">
    <property type="entry name" value="Rrn6_K-rich"/>
    <property type="match status" value="1"/>
</dbReference>
<dbReference type="Pfam" id="PF10214">
    <property type="entry name" value="Rrn6_beta-prop"/>
    <property type="match status" value="1"/>
</dbReference>
<dbReference type="InterPro" id="IPR048536">
    <property type="entry name" value="Rrn6_K-rich"/>
</dbReference>
<feature type="coiled-coil region" evidence="1">
    <location>
        <begin position="898"/>
        <end position="925"/>
    </location>
</feature>
<feature type="domain" description="RRN6 K-rich C-terminal" evidence="4">
    <location>
        <begin position="876"/>
        <end position="1016"/>
    </location>
</feature>
<reference evidence="5" key="1">
    <citation type="journal article" date="2021" name="Nat. Commun.">
        <title>Genetic determinants of endophytism in the Arabidopsis root mycobiome.</title>
        <authorList>
            <person name="Mesny F."/>
            <person name="Miyauchi S."/>
            <person name="Thiergart T."/>
            <person name="Pickel B."/>
            <person name="Atanasova L."/>
            <person name="Karlsson M."/>
            <person name="Huettel B."/>
            <person name="Barry K.W."/>
            <person name="Haridas S."/>
            <person name="Chen C."/>
            <person name="Bauer D."/>
            <person name="Andreopoulos W."/>
            <person name="Pangilinan J."/>
            <person name="LaButti K."/>
            <person name="Riley R."/>
            <person name="Lipzen A."/>
            <person name="Clum A."/>
            <person name="Drula E."/>
            <person name="Henrissat B."/>
            <person name="Kohler A."/>
            <person name="Grigoriev I.V."/>
            <person name="Martin F.M."/>
            <person name="Hacquard S."/>
        </authorList>
    </citation>
    <scope>NUCLEOTIDE SEQUENCE</scope>
    <source>
        <strain evidence="5">MPI-CAGE-CH-0235</strain>
    </source>
</reference>
<sequence length="1017" mass="112636">MADKRRVVGRDEGNAGLLTYIPSRHPGSAVGALHTGRKVSSAPRFQIVGATAELYPPSTSALPDPPSRVWQERRLHNRWLLKAHPEASIGSATYQDFLADDLKRFKREDSDDDRPVLALGQMLDVTQHSRMTVAGLLAVATGESGQLLRLARMDKSLWIWEDYRDVALNLSVIETRHPEEQVLWESDGLSICQIKFVAYDSPAQTLRWLLVQKQTSTMLLQPEYHTIPVAPKGISNALSEQQPSRINPNLLVTISHHETGGNAHSDVSFIPPSYEQPPKLVIIDECGYWTVWNIVGHNRQLGKHTLRPTLVKMGHATHGLLDELPVFPGYPAERYGVLIIGAEPPSGDRAADAERTFHEIAGISLMLTWSMEELRLTDLDSGDPLQLLDFLSSKRGSKDRILDIQVSPVNRHHVFVLTTQRIYWVDIVSRSGKARNQKYGQVLAACPHIFGSSKAIRMSLCQTDIDNADSCMLYIYGPKRKQIGVYWFEQCRKTKLPQWHRHIIDLPTSQKDDSAARLQALKFQPVRLTRLDDSIAGGPGSFYLKENIRFYQGSLLYQDLSVRYCISASFTNAPVQVTLPTSPADRVENDDSQRIRKLRKRFVQQISKAFVVPDRFADVDLETMVLPNQPRRKRLASADYKTPRIEGPVMLKVGRVCLALQRSLAARQSRRLLAVSAPLLSEIRTLFLSGFETGKLPLTTWLQISRDSEPTDLPQHLSDLDTTVQTLVDEMEDNLLVSQADMGIPDDSADSVQSIHQYLCQLWLYPLAGKLSEQSQRLAVLAIVELSQHIFLATRSVVVPSLGSLTSEAAGLEGSSSQQTIPSSMYIKSSPASTPAIPSSPASSSADTLPEDGAFQRLQLLAPSLRPGSLGATKQSDLLARWPGEPGVSTQNYISSVAAANDQRFDEARKRLQRIEAKKKAHADKYLLPNRAGRGVSKSGRRQAAGEFPSEMDGSSQLPVPMPVPGGPAQIMSSQAVPRSSQSQAPFISQVTMSQPVGGAFGDRKKVKKGKKKSGFR</sequence>
<protein>
    <submittedName>
        <fullName evidence="5">RNA polymerase I-specific transcription-initiation factor-domain-containing protein</fullName>
    </submittedName>
</protein>
<feature type="compositionally biased region" description="Basic residues" evidence="2">
    <location>
        <begin position="1005"/>
        <end position="1017"/>
    </location>
</feature>
<dbReference type="InterPro" id="IPR048535">
    <property type="entry name" value="RRN6_beta-prop"/>
</dbReference>
<feature type="compositionally biased region" description="Low complexity" evidence="2">
    <location>
        <begin position="829"/>
        <end position="846"/>
    </location>
</feature>
<dbReference type="InterPro" id="IPR019350">
    <property type="entry name" value="RNA_pol_I-sp_TIF_RRN6-like"/>
</dbReference>
<evidence type="ECO:0000259" key="3">
    <source>
        <dbReference type="Pfam" id="PF10214"/>
    </source>
</evidence>
<feature type="domain" description="RRN6 beta-propeller" evidence="3">
    <location>
        <begin position="115"/>
        <end position="498"/>
    </location>
</feature>
<keyword evidence="1" id="KW-0175">Coiled coil</keyword>
<keyword evidence="6" id="KW-1185">Reference proteome</keyword>
<accession>A0A8K0SY24</accession>
<feature type="compositionally biased region" description="Polar residues" evidence="2">
    <location>
        <begin position="971"/>
        <end position="995"/>
    </location>
</feature>
<dbReference type="Proteomes" id="UP000813444">
    <property type="component" value="Unassembled WGS sequence"/>
</dbReference>
<feature type="region of interest" description="Disordered" evidence="2">
    <location>
        <begin position="809"/>
        <end position="849"/>
    </location>
</feature>
<dbReference type="PANTHER" id="PTHR28221">
    <property type="entry name" value="RNA POLYMERASE I-SPECIFIC TRANSCRIPTION INITIATION FACTOR RRN6"/>
    <property type="match status" value="1"/>
</dbReference>
<feature type="compositionally biased region" description="Polar residues" evidence="2">
    <location>
        <begin position="814"/>
        <end position="827"/>
    </location>
</feature>
<dbReference type="AlphaFoldDB" id="A0A8K0SY24"/>
<comment type="caution">
    <text evidence="5">The sequence shown here is derived from an EMBL/GenBank/DDBJ whole genome shotgun (WGS) entry which is preliminary data.</text>
</comment>
<evidence type="ECO:0000256" key="1">
    <source>
        <dbReference type="SAM" id="Coils"/>
    </source>
</evidence>
<evidence type="ECO:0000313" key="6">
    <source>
        <dbReference type="Proteomes" id="UP000813444"/>
    </source>
</evidence>
<feature type="region of interest" description="Disordered" evidence="2">
    <location>
        <begin position="931"/>
        <end position="1017"/>
    </location>
</feature>
<gene>
    <name evidence="5" type="ORF">B0I35DRAFT_428089</name>
</gene>
<evidence type="ECO:0000313" key="5">
    <source>
        <dbReference type="EMBL" id="KAH7320909.1"/>
    </source>
</evidence>
<dbReference type="EMBL" id="JAGPNK010000005">
    <property type="protein sequence ID" value="KAH7320909.1"/>
    <property type="molecule type" value="Genomic_DNA"/>
</dbReference>
<proteinExistence type="predicted"/>
<dbReference type="OrthoDB" id="4090074at2759"/>
<evidence type="ECO:0000259" key="4">
    <source>
        <dbReference type="Pfam" id="PF20639"/>
    </source>
</evidence>